<keyword evidence="2" id="KW-0812">Transmembrane</keyword>
<dbReference type="RefSeq" id="WP_133977571.1">
    <property type="nucleotide sequence ID" value="NZ_SOCE01000001.1"/>
</dbReference>
<evidence type="ECO:0000313" key="4">
    <source>
        <dbReference type="Proteomes" id="UP000295151"/>
    </source>
</evidence>
<feature type="transmembrane region" description="Helical" evidence="2">
    <location>
        <begin position="12"/>
        <end position="31"/>
    </location>
</feature>
<protein>
    <submittedName>
        <fullName evidence="3">Uncharacterized protein</fullName>
    </submittedName>
</protein>
<sequence length="85" mass="9135">MVGMDASSGSDNVVLMILGVLVFITTLRVVARVHRTKRRTSARPPATVSRRRPAADSAQVLAITRGRSGLEARPADVEIGRRLLG</sequence>
<keyword evidence="2" id="KW-1133">Transmembrane helix</keyword>
<keyword evidence="2" id="KW-0472">Membrane</keyword>
<gene>
    <name evidence="3" type="ORF">EV138_1390</name>
</gene>
<accession>A0A4R7T9I3</accession>
<evidence type="ECO:0000256" key="1">
    <source>
        <dbReference type="SAM" id="MobiDB-lite"/>
    </source>
</evidence>
<dbReference type="Proteomes" id="UP000295151">
    <property type="component" value="Unassembled WGS sequence"/>
</dbReference>
<reference evidence="3 4" key="1">
    <citation type="submission" date="2019-03" db="EMBL/GenBank/DDBJ databases">
        <title>Genomic Encyclopedia of Type Strains, Phase III (KMG-III): the genomes of soil and plant-associated and newly described type strains.</title>
        <authorList>
            <person name="Whitman W."/>
        </authorList>
    </citation>
    <scope>NUCLEOTIDE SEQUENCE [LARGE SCALE GENOMIC DNA]</scope>
    <source>
        <strain evidence="3 4">VKM Ac-2575</strain>
    </source>
</reference>
<feature type="region of interest" description="Disordered" evidence="1">
    <location>
        <begin position="36"/>
        <end position="55"/>
    </location>
</feature>
<evidence type="ECO:0000256" key="2">
    <source>
        <dbReference type="SAM" id="Phobius"/>
    </source>
</evidence>
<name>A0A4R7T9I3_9ACTN</name>
<proteinExistence type="predicted"/>
<comment type="caution">
    <text evidence="3">The sequence shown here is derived from an EMBL/GenBank/DDBJ whole genome shotgun (WGS) entry which is preliminary data.</text>
</comment>
<keyword evidence="4" id="KW-1185">Reference proteome</keyword>
<dbReference type="EMBL" id="SOCE01000001">
    <property type="protein sequence ID" value="TDU87857.1"/>
    <property type="molecule type" value="Genomic_DNA"/>
</dbReference>
<dbReference type="AlphaFoldDB" id="A0A4R7T9I3"/>
<evidence type="ECO:0000313" key="3">
    <source>
        <dbReference type="EMBL" id="TDU87857.1"/>
    </source>
</evidence>
<organism evidence="3 4">
    <name type="scientific">Kribbella voronezhensis</name>
    <dbReference type="NCBI Taxonomy" id="2512212"/>
    <lineage>
        <taxon>Bacteria</taxon>
        <taxon>Bacillati</taxon>
        <taxon>Actinomycetota</taxon>
        <taxon>Actinomycetes</taxon>
        <taxon>Propionibacteriales</taxon>
        <taxon>Kribbellaceae</taxon>
        <taxon>Kribbella</taxon>
    </lineage>
</organism>